<feature type="signal peptide" evidence="1">
    <location>
        <begin position="1"/>
        <end position="21"/>
    </location>
</feature>
<organism evidence="2 3">
    <name type="scientific">Glycine soja</name>
    <name type="common">Wild soybean</name>
    <dbReference type="NCBI Taxonomy" id="3848"/>
    <lineage>
        <taxon>Eukaryota</taxon>
        <taxon>Viridiplantae</taxon>
        <taxon>Streptophyta</taxon>
        <taxon>Embryophyta</taxon>
        <taxon>Tracheophyta</taxon>
        <taxon>Spermatophyta</taxon>
        <taxon>Magnoliopsida</taxon>
        <taxon>eudicotyledons</taxon>
        <taxon>Gunneridae</taxon>
        <taxon>Pentapetalae</taxon>
        <taxon>rosids</taxon>
        <taxon>fabids</taxon>
        <taxon>Fabales</taxon>
        <taxon>Fabaceae</taxon>
        <taxon>Papilionoideae</taxon>
        <taxon>50 kb inversion clade</taxon>
        <taxon>NPAAA clade</taxon>
        <taxon>indigoferoid/millettioid clade</taxon>
        <taxon>Phaseoleae</taxon>
        <taxon>Glycine</taxon>
        <taxon>Glycine subgen. Soja</taxon>
    </lineage>
</organism>
<feature type="chain" id="PRO_5019392710" evidence="1">
    <location>
        <begin position="22"/>
        <end position="137"/>
    </location>
</feature>
<evidence type="ECO:0000313" key="3">
    <source>
        <dbReference type="Proteomes" id="UP000289340"/>
    </source>
</evidence>
<dbReference type="EMBL" id="QZWG01000012">
    <property type="protein sequence ID" value="RZB75350.1"/>
    <property type="molecule type" value="Genomic_DNA"/>
</dbReference>
<proteinExistence type="predicted"/>
<dbReference type="Proteomes" id="UP000289340">
    <property type="component" value="Chromosome 12"/>
</dbReference>
<sequence length="137" mass="15490">MVSILIVILVGKVRLPPSGCGFRVRGCGFDLREWNLLQLRCISCSEFGDLVGQQQEYEEMLVPHTDLAENNHQPMEEHWPHGDVGLVITGRSPVDYSKPLGEMKDRAKELKVLLKKGVKIVGDSCKKGWNKVKHIKR</sequence>
<evidence type="ECO:0000313" key="2">
    <source>
        <dbReference type="EMBL" id="RZB75350.1"/>
    </source>
</evidence>
<comment type="caution">
    <text evidence="2">The sequence shown here is derived from an EMBL/GenBank/DDBJ whole genome shotgun (WGS) entry which is preliminary data.</text>
</comment>
<evidence type="ECO:0000256" key="1">
    <source>
        <dbReference type="SAM" id="SignalP"/>
    </source>
</evidence>
<gene>
    <name evidence="2" type="ORF">D0Y65_033997</name>
</gene>
<keyword evidence="3" id="KW-1185">Reference proteome</keyword>
<keyword evidence="1" id="KW-0732">Signal</keyword>
<name>A0A445HP09_GLYSO</name>
<accession>A0A445HP09</accession>
<protein>
    <submittedName>
        <fullName evidence="2">Uncharacterized protein</fullName>
    </submittedName>
</protein>
<reference evidence="2 3" key="1">
    <citation type="submission" date="2018-09" db="EMBL/GenBank/DDBJ databases">
        <title>A high-quality reference genome of wild soybean provides a powerful tool to mine soybean genomes.</title>
        <authorList>
            <person name="Xie M."/>
            <person name="Chung C.Y.L."/>
            <person name="Li M.-W."/>
            <person name="Wong F.-L."/>
            <person name="Chan T.-F."/>
            <person name="Lam H.-M."/>
        </authorList>
    </citation>
    <scope>NUCLEOTIDE SEQUENCE [LARGE SCALE GENOMIC DNA]</scope>
    <source>
        <strain evidence="3">cv. W05</strain>
        <tissue evidence="2">Hypocotyl of etiolated seedlings</tissue>
    </source>
</reference>
<dbReference type="AlphaFoldDB" id="A0A445HP09"/>